<name>A0A381SJT4_9ZZZZ</name>
<dbReference type="CDD" id="cd01536">
    <property type="entry name" value="PBP1_ABC_sugar_binding-like"/>
    <property type="match status" value="1"/>
</dbReference>
<dbReference type="EMBL" id="UINC01003122">
    <property type="protein sequence ID" value="SVA03538.1"/>
    <property type="molecule type" value="Genomic_DNA"/>
</dbReference>
<reference evidence="5" key="1">
    <citation type="submission" date="2018-05" db="EMBL/GenBank/DDBJ databases">
        <authorList>
            <person name="Lanie J.A."/>
            <person name="Ng W.-L."/>
            <person name="Kazmierczak K.M."/>
            <person name="Andrzejewski T.M."/>
            <person name="Davidsen T.M."/>
            <person name="Wayne K.J."/>
            <person name="Tettelin H."/>
            <person name="Glass J.I."/>
            <person name="Rusch D."/>
            <person name="Podicherti R."/>
            <person name="Tsui H.-C.T."/>
            <person name="Winkler M.E."/>
        </authorList>
    </citation>
    <scope>NUCLEOTIDE SEQUENCE</scope>
</reference>
<evidence type="ECO:0000256" key="1">
    <source>
        <dbReference type="ARBA" id="ARBA00004196"/>
    </source>
</evidence>
<keyword evidence="3" id="KW-0732">Signal</keyword>
<dbReference type="InterPro" id="IPR028082">
    <property type="entry name" value="Peripla_BP_I"/>
</dbReference>
<dbReference type="PANTHER" id="PTHR46847:SF1">
    <property type="entry name" value="D-ALLOSE-BINDING PERIPLASMIC PROTEIN-RELATED"/>
    <property type="match status" value="1"/>
</dbReference>
<comment type="similarity">
    <text evidence="2">Belongs to the bacterial solute-binding protein 2 family.</text>
</comment>
<evidence type="ECO:0000259" key="4">
    <source>
        <dbReference type="Pfam" id="PF13407"/>
    </source>
</evidence>
<evidence type="ECO:0000256" key="3">
    <source>
        <dbReference type="ARBA" id="ARBA00022729"/>
    </source>
</evidence>
<gene>
    <name evidence="5" type="ORF">METZ01_LOCUS56392</name>
</gene>
<proteinExistence type="inferred from homology"/>
<protein>
    <recommendedName>
        <fullName evidence="4">Periplasmic binding protein domain-containing protein</fullName>
    </recommendedName>
</protein>
<dbReference type="PANTHER" id="PTHR46847">
    <property type="entry name" value="D-ALLOSE-BINDING PERIPLASMIC PROTEIN-RELATED"/>
    <property type="match status" value="1"/>
</dbReference>
<organism evidence="5">
    <name type="scientific">marine metagenome</name>
    <dbReference type="NCBI Taxonomy" id="408172"/>
    <lineage>
        <taxon>unclassified sequences</taxon>
        <taxon>metagenomes</taxon>
        <taxon>ecological metagenomes</taxon>
    </lineage>
</organism>
<sequence length="332" mass="35423">MKLILKFALLPVFFFFYAHSVVAKDFNIAFFASSSENGYNQATWEGVKKAASEAGNVNAEIYNGEFNATLQYAQIEDIIASKKFDGFVVVPNDTVGIAGAIEQAIAADIKVATSLFPIGPDLTTLEPQVKGITATAAGSPVYGATLQANEVVKYCKDKDPCNTIIMIGQKIYPFDKLRYDTFLDILGKESNIKVVATVEGNYSPDVSLTGMTDALQSAKDVHVVLSNADQHLLGAEIALADAGYNVADLYLMGGGAAEIAIEAIQAGQWDATFIGVPFSEGYLSAKAVIAALNGENVDPVIDITKPEVVGIDPIITKEVLDANPNWKPEWGG</sequence>
<dbReference type="GO" id="GO:0030313">
    <property type="term" value="C:cell envelope"/>
    <property type="evidence" value="ECO:0007669"/>
    <property type="project" value="UniProtKB-SubCell"/>
</dbReference>
<dbReference type="InterPro" id="IPR025997">
    <property type="entry name" value="SBP_2_dom"/>
</dbReference>
<dbReference type="Pfam" id="PF13407">
    <property type="entry name" value="Peripla_BP_4"/>
    <property type="match status" value="1"/>
</dbReference>
<evidence type="ECO:0000256" key="2">
    <source>
        <dbReference type="ARBA" id="ARBA00007639"/>
    </source>
</evidence>
<dbReference type="SUPFAM" id="SSF53822">
    <property type="entry name" value="Periplasmic binding protein-like I"/>
    <property type="match status" value="1"/>
</dbReference>
<dbReference type="AlphaFoldDB" id="A0A381SJT4"/>
<feature type="domain" description="Periplasmic binding protein" evidence="4">
    <location>
        <begin position="28"/>
        <end position="295"/>
    </location>
</feature>
<dbReference type="Gene3D" id="3.40.50.2300">
    <property type="match status" value="2"/>
</dbReference>
<comment type="subcellular location">
    <subcellularLocation>
        <location evidence="1">Cell envelope</location>
    </subcellularLocation>
</comment>
<evidence type="ECO:0000313" key="5">
    <source>
        <dbReference type="EMBL" id="SVA03538.1"/>
    </source>
</evidence>
<dbReference type="GO" id="GO:0030246">
    <property type="term" value="F:carbohydrate binding"/>
    <property type="evidence" value="ECO:0007669"/>
    <property type="project" value="UniProtKB-ARBA"/>
</dbReference>
<accession>A0A381SJT4</accession>